<dbReference type="RefSeq" id="WP_092095667.1">
    <property type="nucleotide sequence ID" value="NZ_FNAR01000005.1"/>
</dbReference>
<feature type="transmembrane region" description="Helical" evidence="1">
    <location>
        <begin position="110"/>
        <end position="132"/>
    </location>
</feature>
<comment type="caution">
    <text evidence="2">The sequence shown here is derived from an EMBL/GenBank/DDBJ whole genome shotgun (WGS) entry which is preliminary data.</text>
</comment>
<evidence type="ECO:0000256" key="1">
    <source>
        <dbReference type="SAM" id="Phobius"/>
    </source>
</evidence>
<dbReference type="Proteomes" id="UP000272481">
    <property type="component" value="Unassembled WGS sequence"/>
</dbReference>
<feature type="transmembrane region" description="Helical" evidence="1">
    <location>
        <begin position="6"/>
        <end position="22"/>
    </location>
</feature>
<keyword evidence="1" id="KW-1133">Transmembrane helix</keyword>
<feature type="transmembrane region" description="Helical" evidence="1">
    <location>
        <begin position="80"/>
        <end position="98"/>
    </location>
</feature>
<gene>
    <name evidence="2" type="ORF">EJA12_07340</name>
</gene>
<dbReference type="EMBL" id="RWGW01000010">
    <property type="protein sequence ID" value="RSK32633.1"/>
    <property type="molecule type" value="Genomic_DNA"/>
</dbReference>
<keyword evidence="1" id="KW-0472">Membrane</keyword>
<reference evidence="2 3" key="1">
    <citation type="submission" date="2018-12" db="EMBL/GenBank/DDBJ databases">
        <title>Comparitive functional genomics of dry heat resistant strains isolated from the viking spacecraft.</title>
        <authorList>
            <person name="Seuylemezian A."/>
            <person name="Vaishampayan P."/>
        </authorList>
    </citation>
    <scope>NUCLEOTIDE SEQUENCE [LARGE SCALE GENOMIC DNA]</scope>
    <source>
        <strain evidence="2 3">M6-11</strain>
    </source>
</reference>
<keyword evidence="1" id="KW-0812">Transmembrane</keyword>
<feature type="transmembrane region" description="Helical" evidence="1">
    <location>
        <begin position="50"/>
        <end position="68"/>
    </location>
</feature>
<accession>A0ABX9ZCZ6</accession>
<evidence type="ECO:0000313" key="2">
    <source>
        <dbReference type="EMBL" id="RSK32633.1"/>
    </source>
</evidence>
<dbReference type="Pfam" id="PF13789">
    <property type="entry name" value="DUF4181"/>
    <property type="match status" value="1"/>
</dbReference>
<protein>
    <submittedName>
        <fullName evidence="2">DUF4181 domain-containing protein</fullName>
    </submittedName>
</protein>
<keyword evidence="3" id="KW-1185">Reference proteome</keyword>
<proteinExistence type="predicted"/>
<dbReference type="InterPro" id="IPR025441">
    <property type="entry name" value="DUF4181"/>
</dbReference>
<evidence type="ECO:0000313" key="3">
    <source>
        <dbReference type="Proteomes" id="UP000272481"/>
    </source>
</evidence>
<name>A0ABX9ZCZ6_9BACL</name>
<sequence>MLRLILTAVLIILAILLFSLVIRRMMGVRQRKWFSDDYINERHRKLEWRVRMGFVVILILDAVILFATGAVEDPPWYLEIWWLVFVSVAVFDLLRAYMEYRFVDDRKAMTATLLETIFDVVLLIGAITTGFYGSI</sequence>
<organism evidence="2 3">
    <name type="scientific">Bhargavaea beijingensis</name>
    <dbReference type="NCBI Taxonomy" id="426756"/>
    <lineage>
        <taxon>Bacteria</taxon>
        <taxon>Bacillati</taxon>
        <taxon>Bacillota</taxon>
        <taxon>Bacilli</taxon>
        <taxon>Bacillales</taxon>
        <taxon>Caryophanaceae</taxon>
        <taxon>Bhargavaea</taxon>
    </lineage>
</organism>